<dbReference type="PANTHER" id="PTHR33371">
    <property type="entry name" value="INTERMEMBRANE PHOSPHOLIPID TRANSPORT SYSTEM BINDING PROTEIN MLAD-RELATED"/>
    <property type="match status" value="1"/>
</dbReference>
<dbReference type="HOGENOM" id="CLU_579564_0_0_11"/>
<evidence type="ECO:0000313" key="2">
    <source>
        <dbReference type="EMBL" id="ACU40427.1"/>
    </source>
</evidence>
<dbReference type="InterPro" id="IPR052336">
    <property type="entry name" value="MlaD_Phospholipid_Transporter"/>
</dbReference>
<dbReference type="eggNOG" id="COG1463">
    <property type="taxonomic scope" value="Bacteria"/>
</dbReference>
<dbReference type="KEGG" id="ami:Amir_6630"/>
<proteinExistence type="predicted"/>
<keyword evidence="3" id="KW-1185">Reference proteome</keyword>
<evidence type="ECO:0000313" key="3">
    <source>
        <dbReference type="Proteomes" id="UP000002213"/>
    </source>
</evidence>
<dbReference type="PANTHER" id="PTHR33371:SF16">
    <property type="entry name" value="MCE-FAMILY PROTEIN MCE3F"/>
    <property type="match status" value="1"/>
</dbReference>
<sequence length="471" mass="47370">MERLATALGPDGANRDGALADLLDSSADVLDGNGLALGDVTGLLADERDELGGVLDVAPLAAGNLLNTYNGTSGTLDTRADVNELNQPPIVLVCKLLQSVEPGRVPGPLSSACRELEPLLSGALPLPGGADLGDRPFRVVAPPADAVASLRQSALLGEKFVELAASGSGAAERLGDGAVNRFGGALAVRRDQVAGALDGLEPGLRVLADQRTRLVALLTSLDPLADVAADTVGRNRADLRALLDGARSSTAAATEHLPRTTALIRDGAVVLDTQARLGGQVRGISAELRALAERLKSSDGDLRRLIAVAPGAAEQVAGLPAESGTAVGALLANLLTTADVVVTRLDGIEQLAVTYPLAIAGARTVAPGDGRARFGLALNVLDPLPCAVGYEGTRIRQGADTATAPPLNGGARCALARGSATGVRGAQNAPHPGVPSTPGGGEAEQPGREPAAPEDGAPLLIGLGQLLGLPG</sequence>
<dbReference type="STRING" id="446462.Amir_6630"/>
<gene>
    <name evidence="2" type="ordered locus">Amir_6630</name>
</gene>
<dbReference type="EMBL" id="CP001630">
    <property type="protein sequence ID" value="ACU40427.1"/>
    <property type="molecule type" value="Genomic_DNA"/>
</dbReference>
<name>C6WN63_ACTMD</name>
<evidence type="ECO:0000256" key="1">
    <source>
        <dbReference type="SAM" id="MobiDB-lite"/>
    </source>
</evidence>
<accession>C6WN63</accession>
<dbReference type="Proteomes" id="UP000002213">
    <property type="component" value="Chromosome"/>
</dbReference>
<dbReference type="AlphaFoldDB" id="C6WN63"/>
<organism evidence="2 3">
    <name type="scientific">Actinosynnema mirum (strain ATCC 29888 / DSM 43827 / JCM 3225 / NBRC 14064 / NCIMB 13271 / NRRL B-12336 / IMRU 3971 / 101)</name>
    <dbReference type="NCBI Taxonomy" id="446462"/>
    <lineage>
        <taxon>Bacteria</taxon>
        <taxon>Bacillati</taxon>
        <taxon>Actinomycetota</taxon>
        <taxon>Actinomycetes</taxon>
        <taxon>Pseudonocardiales</taxon>
        <taxon>Pseudonocardiaceae</taxon>
        <taxon>Actinosynnema</taxon>
    </lineage>
</organism>
<reference evidence="2 3" key="1">
    <citation type="journal article" date="2009" name="Stand. Genomic Sci.">
        <title>Complete genome sequence of Actinosynnema mirum type strain (101).</title>
        <authorList>
            <person name="Land M."/>
            <person name="Lapidus A."/>
            <person name="Mayilraj S."/>
            <person name="Chen F."/>
            <person name="Copeland A."/>
            <person name="Del Rio T.G."/>
            <person name="Nolan M."/>
            <person name="Lucas S."/>
            <person name="Tice H."/>
            <person name="Cheng J.F."/>
            <person name="Chertkov O."/>
            <person name="Bruce D."/>
            <person name="Goodwin L."/>
            <person name="Pitluck S."/>
            <person name="Rohde M."/>
            <person name="Goker M."/>
            <person name="Pati A."/>
            <person name="Ivanova N."/>
            <person name="Mavromatis K."/>
            <person name="Chen A."/>
            <person name="Palaniappan K."/>
            <person name="Hauser L."/>
            <person name="Chang Y.J."/>
            <person name="Jeffries C.C."/>
            <person name="Brettin T."/>
            <person name="Detter J.C."/>
            <person name="Han C."/>
            <person name="Chain P."/>
            <person name="Tindall B.J."/>
            <person name="Bristow J."/>
            <person name="Eisen J.A."/>
            <person name="Markowitz V."/>
            <person name="Hugenholtz P."/>
            <person name="Kyrpides N.C."/>
            <person name="Klenk H.P."/>
        </authorList>
    </citation>
    <scope>NUCLEOTIDE SEQUENCE [LARGE SCALE GENOMIC DNA]</scope>
    <source>
        <strain evidence="3">ATCC 29888 / DSM 43827 / JCM 3225 / NBRC 14064 / NCIMB 13271 / NRRL B-12336 / IMRU 3971 / 101</strain>
    </source>
</reference>
<feature type="region of interest" description="Disordered" evidence="1">
    <location>
        <begin position="420"/>
        <end position="459"/>
    </location>
</feature>
<dbReference type="GO" id="GO:0005576">
    <property type="term" value="C:extracellular region"/>
    <property type="evidence" value="ECO:0007669"/>
    <property type="project" value="TreeGrafter"/>
</dbReference>
<protein>
    <submittedName>
        <fullName evidence="2">ABC-type transport system involved in resistance to organic solvents periplasmic component</fullName>
    </submittedName>
</protein>
<dbReference type="RefSeq" id="WP_015805305.1">
    <property type="nucleotide sequence ID" value="NC_013093.1"/>
</dbReference>